<gene>
    <name evidence="5" type="primary">Crnn</name>
    <name evidence="5" type="ORF">PHASIM_R10021</name>
</gene>
<dbReference type="Proteomes" id="UP000556165">
    <property type="component" value="Unassembled WGS sequence"/>
</dbReference>
<evidence type="ECO:0000313" key="6">
    <source>
        <dbReference type="Proteomes" id="UP000556165"/>
    </source>
</evidence>
<dbReference type="Pfam" id="PF01023">
    <property type="entry name" value="S_100"/>
    <property type="match status" value="1"/>
</dbReference>
<dbReference type="PROSITE" id="PS50222">
    <property type="entry name" value="EF_HAND_2"/>
    <property type="match status" value="1"/>
</dbReference>
<evidence type="ECO:0000256" key="3">
    <source>
        <dbReference type="SAM" id="MobiDB-lite"/>
    </source>
</evidence>
<dbReference type="InterPro" id="IPR011992">
    <property type="entry name" value="EF-hand-dom_pair"/>
</dbReference>
<dbReference type="GO" id="GO:0001533">
    <property type="term" value="C:cornified envelope"/>
    <property type="evidence" value="ECO:0007669"/>
    <property type="project" value="TreeGrafter"/>
</dbReference>
<feature type="compositionally biased region" description="Basic and acidic residues" evidence="3">
    <location>
        <begin position="304"/>
        <end position="318"/>
    </location>
</feature>
<feature type="non-terminal residue" evidence="5">
    <location>
        <position position="413"/>
    </location>
</feature>
<protein>
    <submittedName>
        <fullName evidence="5">CRNN protein</fullName>
    </submittedName>
</protein>
<comment type="caution">
    <text evidence="5">The sequence shown here is derived from an EMBL/GenBank/DDBJ whole genome shotgun (WGS) entry which is preliminary data.</text>
</comment>
<keyword evidence="6" id="KW-1185">Reference proteome</keyword>
<feature type="compositionally biased region" description="Polar residues" evidence="3">
    <location>
        <begin position="122"/>
        <end position="138"/>
    </location>
</feature>
<keyword evidence="1" id="KW-0479">Metal-binding</keyword>
<name>A0A7L4BFC9_9CHAR</name>
<feature type="domain" description="EF-hand" evidence="4">
    <location>
        <begin position="49"/>
        <end position="84"/>
    </location>
</feature>
<dbReference type="Gene3D" id="1.10.238.10">
    <property type="entry name" value="EF-hand"/>
    <property type="match status" value="1"/>
</dbReference>
<feature type="compositionally biased region" description="Basic and acidic residues" evidence="3">
    <location>
        <begin position="349"/>
        <end position="361"/>
    </location>
</feature>
<feature type="compositionally biased region" description="Acidic residues" evidence="3">
    <location>
        <begin position="97"/>
        <end position="106"/>
    </location>
</feature>
<dbReference type="InterPro" id="IPR013787">
    <property type="entry name" value="S100_Ca-bd_sub"/>
</dbReference>
<dbReference type="AlphaFoldDB" id="A0A7L4BFC9"/>
<feature type="region of interest" description="Disordered" evidence="3">
    <location>
        <begin position="88"/>
        <end position="398"/>
    </location>
</feature>
<feature type="non-terminal residue" evidence="5">
    <location>
        <position position="1"/>
    </location>
</feature>
<dbReference type="InterPro" id="IPR002048">
    <property type="entry name" value="EF_hand_dom"/>
</dbReference>
<dbReference type="PANTHER" id="PTHR14054:SF14">
    <property type="entry name" value="REPETIN"/>
    <property type="match status" value="1"/>
</dbReference>
<dbReference type="GO" id="GO:0005509">
    <property type="term" value="F:calcium ion binding"/>
    <property type="evidence" value="ECO:0007669"/>
    <property type="project" value="InterPro"/>
</dbReference>
<dbReference type="PROSITE" id="PS00018">
    <property type="entry name" value="EF_HAND_1"/>
    <property type="match status" value="1"/>
</dbReference>
<dbReference type="InterPro" id="IPR018247">
    <property type="entry name" value="EF_Hand_1_Ca_BS"/>
</dbReference>
<evidence type="ECO:0000256" key="2">
    <source>
        <dbReference type="ARBA" id="ARBA00022837"/>
    </source>
</evidence>
<dbReference type="InterPro" id="IPR034325">
    <property type="entry name" value="S-100_dom"/>
</dbReference>
<reference evidence="5 6" key="1">
    <citation type="submission" date="2019-09" db="EMBL/GenBank/DDBJ databases">
        <title>Bird 10,000 Genomes (B10K) Project - Family phase.</title>
        <authorList>
            <person name="Zhang G."/>
        </authorList>
    </citation>
    <scope>NUCLEOTIDE SEQUENCE [LARGE SCALE GENOMIC DNA]</scope>
    <source>
        <strain evidence="5">B10K-DU-009-16</strain>
        <tissue evidence="5">Muscle</tissue>
    </source>
</reference>
<proteinExistence type="predicted"/>
<accession>A0A7L4BFC9</accession>
<dbReference type="SUPFAM" id="SSF47473">
    <property type="entry name" value="EF-hand"/>
    <property type="match status" value="1"/>
</dbReference>
<dbReference type="GO" id="GO:0046914">
    <property type="term" value="F:transition metal ion binding"/>
    <property type="evidence" value="ECO:0007669"/>
    <property type="project" value="InterPro"/>
</dbReference>
<evidence type="ECO:0000256" key="1">
    <source>
        <dbReference type="ARBA" id="ARBA00022723"/>
    </source>
</evidence>
<feature type="compositionally biased region" description="Acidic residues" evidence="3">
    <location>
        <begin position="176"/>
        <end position="186"/>
    </location>
</feature>
<feature type="compositionally biased region" description="Basic and acidic residues" evidence="3">
    <location>
        <begin position="263"/>
        <end position="284"/>
    </location>
</feature>
<keyword evidence="2" id="KW-0106">Calcium</keyword>
<dbReference type="CDD" id="cd00213">
    <property type="entry name" value="S-100"/>
    <property type="match status" value="1"/>
</dbReference>
<dbReference type="PANTHER" id="PTHR14054">
    <property type="entry name" value="REPETIN"/>
    <property type="match status" value="1"/>
</dbReference>
<evidence type="ECO:0000259" key="4">
    <source>
        <dbReference type="PROSITE" id="PS50222"/>
    </source>
</evidence>
<evidence type="ECO:0000313" key="5">
    <source>
        <dbReference type="EMBL" id="NXW36556.1"/>
    </source>
</evidence>
<sequence length="413" mass="46878">MAQPKENIHDISAPVYLCVGSDGNCSPLSREELRQLIEQEFEDAMETPQDPKTVKKVLRFLDDDRNRRVDFGELLSLVFHTAKACYKPLQPGQGQEDGQETTEEEKADGKQPSRPHTAGRVSHNQQVPKQGVNNQVQDTDNHQTQEGETPDEDQDTRQNQEGEAPEEDQDTRQNQEEGETPEEDEDTRQNQEGETSEEDQDTRQNQEGETPKQDREKRQTQEGETPKQDQDNHQDDRTGISEVDPERGEILDTATAEQNRNTRKAEETESPKQDPKTHQAKKTEAPGQGSNHHQSPETDSAEQDLNRPSETRGRDPKNKTQVCEAPQQDPNPDKTQKLLPPQQGPSPCRDPKPWGMHHDPAVHWVLESKVLEQEHSGAEAPSCPAQPQDTHQHKQPPIEQQVLQSLYQWPPQQ</sequence>
<organism evidence="5 6">
    <name type="scientific">Phaetusa simplex</name>
    <name type="common">large-billed tern</name>
    <dbReference type="NCBI Taxonomy" id="297813"/>
    <lineage>
        <taxon>Eukaryota</taxon>
        <taxon>Metazoa</taxon>
        <taxon>Chordata</taxon>
        <taxon>Craniata</taxon>
        <taxon>Vertebrata</taxon>
        <taxon>Euteleostomi</taxon>
        <taxon>Archelosauria</taxon>
        <taxon>Archosauria</taxon>
        <taxon>Dinosauria</taxon>
        <taxon>Saurischia</taxon>
        <taxon>Theropoda</taxon>
        <taxon>Coelurosauria</taxon>
        <taxon>Aves</taxon>
        <taxon>Neognathae</taxon>
        <taxon>Neoaves</taxon>
        <taxon>Charadriiformes</taxon>
        <taxon>Laridae</taxon>
        <taxon>Phaetusa</taxon>
    </lineage>
</organism>
<dbReference type="EMBL" id="VZZW01001866">
    <property type="protein sequence ID" value="NXW36556.1"/>
    <property type="molecule type" value="Genomic_DNA"/>
</dbReference>
<feature type="compositionally biased region" description="Basic and acidic residues" evidence="3">
    <location>
        <begin position="201"/>
        <end position="250"/>
    </location>
</feature>